<reference evidence="1 2" key="1">
    <citation type="submission" date="2024-06" db="EMBL/GenBank/DDBJ databases">
        <authorList>
            <person name="Kaempfer P."/>
            <person name="Viver T."/>
        </authorList>
    </citation>
    <scope>NUCLEOTIDE SEQUENCE [LARGE SCALE GENOMIC DNA]</scope>
    <source>
        <strain evidence="1 2">ST-75</strain>
    </source>
</reference>
<dbReference type="EMBL" id="JBELQB010000003">
    <property type="protein sequence ID" value="MFL9836914.1"/>
    <property type="molecule type" value="Genomic_DNA"/>
</dbReference>
<evidence type="ECO:0008006" key="3">
    <source>
        <dbReference type="Google" id="ProtNLM"/>
    </source>
</evidence>
<proteinExistence type="predicted"/>
<dbReference type="Proteomes" id="UP001629059">
    <property type="component" value="Unassembled WGS sequence"/>
</dbReference>
<evidence type="ECO:0000313" key="1">
    <source>
        <dbReference type="EMBL" id="MFL9836914.1"/>
    </source>
</evidence>
<accession>A0ABW8YAB6</accession>
<protein>
    <recommendedName>
        <fullName evidence="3">DUF4296 domain-containing protein</fullName>
    </recommendedName>
</protein>
<name>A0ABW8YAB6_9FLAO</name>
<comment type="caution">
    <text evidence="1">The sequence shown here is derived from an EMBL/GenBank/DDBJ whole genome shotgun (WGS) entry which is preliminary data.</text>
</comment>
<organism evidence="1 2">
    <name type="scientific">Flavobacterium rhizophilum</name>
    <dbReference type="NCBI Taxonomy" id="3163296"/>
    <lineage>
        <taxon>Bacteria</taxon>
        <taxon>Pseudomonadati</taxon>
        <taxon>Bacteroidota</taxon>
        <taxon>Flavobacteriia</taxon>
        <taxon>Flavobacteriales</taxon>
        <taxon>Flavobacteriaceae</taxon>
        <taxon>Flavobacterium</taxon>
    </lineage>
</organism>
<sequence>MKKLALPFIFCVSTFFYFSCSSDIDNATDNQQPESISFQLKSMSSDSIAVAKRLYADMMQSQPYIDMKTSVRAFNTKIGYNKGVSFLTKAEWMQWISSNISKTNYASVNQFEYMYNDFVSKSTVVRQSNQRLFNLLRTAANNDLIYSYIINPELEIVTPEPDIQSACEEACMDACTYNIDVEIEGYRQDLILADVLGSQEYRDMAVRDHDFMMNIIIPADLNLCMMECEQNGGSN</sequence>
<dbReference type="RefSeq" id="WP_408073941.1">
    <property type="nucleotide sequence ID" value="NZ_JBELQB010000003.1"/>
</dbReference>
<keyword evidence="2" id="KW-1185">Reference proteome</keyword>
<gene>
    <name evidence="1" type="ORF">ABS768_05345</name>
</gene>
<evidence type="ECO:0000313" key="2">
    <source>
        <dbReference type="Proteomes" id="UP001629059"/>
    </source>
</evidence>